<evidence type="ECO:0000313" key="7">
    <source>
        <dbReference type="Proteomes" id="UP000235533"/>
    </source>
</evidence>
<name>A0A2N7JZE3_VIBSP</name>
<keyword evidence="2" id="KW-0229">DNA integration</keyword>
<dbReference type="CDD" id="cd00801">
    <property type="entry name" value="INT_P4_C"/>
    <property type="match status" value="1"/>
</dbReference>
<evidence type="ECO:0000256" key="2">
    <source>
        <dbReference type="ARBA" id="ARBA00022908"/>
    </source>
</evidence>
<evidence type="ECO:0000256" key="1">
    <source>
        <dbReference type="ARBA" id="ARBA00008857"/>
    </source>
</evidence>
<dbReference type="Pfam" id="PF00589">
    <property type="entry name" value="Phage_integrase"/>
    <property type="match status" value="1"/>
</dbReference>
<dbReference type="InterPro" id="IPR025166">
    <property type="entry name" value="Integrase_DNA_bind_dom"/>
</dbReference>
<dbReference type="Pfam" id="PF13356">
    <property type="entry name" value="Arm-DNA-bind_3"/>
    <property type="match status" value="1"/>
</dbReference>
<dbReference type="InterPro" id="IPR002104">
    <property type="entry name" value="Integrase_catalytic"/>
</dbReference>
<comment type="caution">
    <text evidence="6">The sequence shown here is derived from an EMBL/GenBank/DDBJ whole genome shotgun (WGS) entry which is preliminary data.</text>
</comment>
<evidence type="ECO:0000313" key="6">
    <source>
        <dbReference type="EMBL" id="PMM65999.1"/>
    </source>
</evidence>
<reference evidence="7" key="1">
    <citation type="submission" date="2016-07" db="EMBL/GenBank/DDBJ databases">
        <title>Nontailed viruses are major unrecognized killers of bacteria in the ocean.</title>
        <authorList>
            <person name="Kauffman K."/>
            <person name="Hussain F."/>
            <person name="Yang J."/>
            <person name="Arevalo P."/>
            <person name="Brown J."/>
            <person name="Cutler M."/>
            <person name="Kelly L."/>
            <person name="Polz M.F."/>
        </authorList>
    </citation>
    <scope>NUCLEOTIDE SEQUENCE [LARGE SCALE GENOMIC DNA]</scope>
    <source>
        <strain evidence="7">10N.261.48.B5</strain>
    </source>
</reference>
<sequence>MVVMFNQLALCQTTVRCRISDAQIRKHAKDSRVKQLKDTRYSLYLRFRKNREQGSWIYMEYRNGEQKSHTIGKYPNLSANHAFDVLNHYVAELAQGKRSVFNEFTTVDELLAWYLEVETKARLLSSDRLVTLKSICETHLAPSLHGVEIAAVDHRVVEKVLMKPLREALYSPSYIRTIFQTIKVAFTKAKRLRLLAVNPFDSMKFTDFLKVKIDVKGCKLRPSDTPWLLESFFSSGDPFARMLCLMMMSHGTRIGETRQAKWRHICFRTKRWTIPKAYTKTKREIVYPLTDELVCLLQSFKQWQLDNAYKGNNVFPLTQRDKEPIHRGKACELIRTISLQKWSAHDLRKLARTVWADLGIDYLVSETLLNHAKGKLDQAYIHTHIELQKSEALNTYHSWLKNCWRTCYCPAFQ</sequence>
<comment type="similarity">
    <text evidence="1">Belongs to the 'phage' integrase family.</text>
</comment>
<keyword evidence="3" id="KW-0238">DNA-binding</keyword>
<dbReference type="EMBL" id="MCZF01000012">
    <property type="protein sequence ID" value="PMM65999.1"/>
    <property type="molecule type" value="Genomic_DNA"/>
</dbReference>
<dbReference type="GO" id="GO:0015074">
    <property type="term" value="P:DNA integration"/>
    <property type="evidence" value="ECO:0007669"/>
    <property type="project" value="UniProtKB-KW"/>
</dbReference>
<dbReference type="GO" id="GO:0003677">
    <property type="term" value="F:DNA binding"/>
    <property type="evidence" value="ECO:0007669"/>
    <property type="project" value="UniProtKB-KW"/>
</dbReference>
<dbReference type="SUPFAM" id="SSF56349">
    <property type="entry name" value="DNA breaking-rejoining enzymes"/>
    <property type="match status" value="1"/>
</dbReference>
<dbReference type="PANTHER" id="PTHR30629:SF6">
    <property type="entry name" value="PROPHAGE INTEGRASE INTA-RELATED"/>
    <property type="match status" value="1"/>
</dbReference>
<dbReference type="InterPro" id="IPR011010">
    <property type="entry name" value="DNA_brk_join_enz"/>
</dbReference>
<dbReference type="Gene3D" id="3.30.160.390">
    <property type="entry name" value="Integrase, DNA-binding domain"/>
    <property type="match status" value="1"/>
</dbReference>
<dbReference type="InterPro" id="IPR013762">
    <property type="entry name" value="Integrase-like_cat_sf"/>
</dbReference>
<evidence type="ECO:0000256" key="4">
    <source>
        <dbReference type="ARBA" id="ARBA00023172"/>
    </source>
</evidence>
<dbReference type="PROSITE" id="PS51898">
    <property type="entry name" value="TYR_RECOMBINASE"/>
    <property type="match status" value="1"/>
</dbReference>
<dbReference type="InterPro" id="IPR010998">
    <property type="entry name" value="Integrase_recombinase_N"/>
</dbReference>
<dbReference type="GO" id="GO:0006310">
    <property type="term" value="P:DNA recombination"/>
    <property type="evidence" value="ECO:0007669"/>
    <property type="project" value="UniProtKB-KW"/>
</dbReference>
<keyword evidence="4" id="KW-0233">DNA recombination</keyword>
<dbReference type="Proteomes" id="UP000235533">
    <property type="component" value="Unassembled WGS sequence"/>
</dbReference>
<proteinExistence type="inferred from homology"/>
<accession>A0A2N7JZE3</accession>
<dbReference type="Gene3D" id="1.10.443.10">
    <property type="entry name" value="Intergrase catalytic core"/>
    <property type="match status" value="1"/>
</dbReference>
<feature type="domain" description="Tyr recombinase" evidence="5">
    <location>
        <begin position="219"/>
        <end position="393"/>
    </location>
</feature>
<dbReference type="AlphaFoldDB" id="A0A2N7JZE3"/>
<gene>
    <name evidence="6" type="ORF">BCT54_16285</name>
</gene>
<dbReference type="Gene3D" id="1.10.150.130">
    <property type="match status" value="1"/>
</dbReference>
<dbReference type="PANTHER" id="PTHR30629">
    <property type="entry name" value="PROPHAGE INTEGRASE"/>
    <property type="match status" value="1"/>
</dbReference>
<evidence type="ECO:0000259" key="5">
    <source>
        <dbReference type="PROSITE" id="PS51898"/>
    </source>
</evidence>
<evidence type="ECO:0000256" key="3">
    <source>
        <dbReference type="ARBA" id="ARBA00023125"/>
    </source>
</evidence>
<protein>
    <submittedName>
        <fullName evidence="6">Integrase</fullName>
    </submittedName>
</protein>
<dbReference type="InterPro" id="IPR038488">
    <property type="entry name" value="Integrase_DNA-bd_sf"/>
</dbReference>
<organism evidence="6 7">
    <name type="scientific">Vibrio splendidus</name>
    <dbReference type="NCBI Taxonomy" id="29497"/>
    <lineage>
        <taxon>Bacteria</taxon>
        <taxon>Pseudomonadati</taxon>
        <taxon>Pseudomonadota</taxon>
        <taxon>Gammaproteobacteria</taxon>
        <taxon>Vibrionales</taxon>
        <taxon>Vibrionaceae</taxon>
        <taxon>Vibrio</taxon>
    </lineage>
</organism>
<dbReference type="InterPro" id="IPR050808">
    <property type="entry name" value="Phage_Integrase"/>
</dbReference>